<feature type="region of interest" description="Disordered" evidence="9">
    <location>
        <begin position="739"/>
        <end position="790"/>
    </location>
</feature>
<feature type="transmembrane region" description="Helical" evidence="10">
    <location>
        <begin position="247"/>
        <end position="268"/>
    </location>
</feature>
<keyword evidence="5" id="KW-0571">Peptide transport</keyword>
<feature type="transmembrane region" description="Helical" evidence="10">
    <location>
        <begin position="12"/>
        <end position="32"/>
    </location>
</feature>
<evidence type="ECO:0000256" key="5">
    <source>
        <dbReference type="ARBA" id="ARBA00022856"/>
    </source>
</evidence>
<dbReference type="Proteomes" id="UP001158576">
    <property type="component" value="Chromosome 1"/>
</dbReference>
<reference evidence="11 12" key="1">
    <citation type="submission" date="2021-04" db="EMBL/GenBank/DDBJ databases">
        <authorList>
            <person name="Bliznina A."/>
        </authorList>
    </citation>
    <scope>NUCLEOTIDE SEQUENCE [LARGE SCALE GENOMIC DNA]</scope>
</reference>
<evidence type="ECO:0000313" key="11">
    <source>
        <dbReference type="EMBL" id="CAG5104275.1"/>
    </source>
</evidence>
<name>A0ABN7SM42_OIKDI</name>
<feature type="transmembrane region" description="Helical" evidence="10">
    <location>
        <begin position="44"/>
        <end position="66"/>
    </location>
</feature>
<dbReference type="PANTHER" id="PTHR11654">
    <property type="entry name" value="OLIGOPEPTIDE TRANSPORTER-RELATED"/>
    <property type="match status" value="1"/>
</dbReference>
<gene>
    <name evidence="11" type="ORF">OKIOD_LOCUS9939</name>
</gene>
<comment type="similarity">
    <text evidence="2 8">Belongs to the major facilitator superfamily. Proton-dependent oligopeptide transporter (POT/PTR) (TC 2.A.17) family.</text>
</comment>
<feature type="transmembrane region" description="Helical" evidence="10">
    <location>
        <begin position="642"/>
        <end position="662"/>
    </location>
</feature>
<evidence type="ECO:0000256" key="10">
    <source>
        <dbReference type="SAM" id="Phobius"/>
    </source>
</evidence>
<sequence length="790" mass="89210">MLADSYWGKYKTIFYLSIVYCAGMALMAVSAVEFDDSGVGQAVNMGLALAALFIIACGTGGIKPCVSTLGGDQFDDSTERGRKHIASFFTVFYFAINAGSLCSTFITPILRDLSYVLAFAVPSILMAVALVLFLVGTPYYIRKPPTGQNVFSLFLGATWNALRNRCKTDKKERDPDADLMSYADKSKYPSWMIRDAKWVWPIVVMYLPIIMFWALFDMQGSRWTLTATQMDGYWGKSFKMRPDQVQLFNSVFILLLLPCFELFIYPCLNIFVKMTPLRRMCAGQVIAALAFVISGFVQLAIQSDLTLVPDFGSDNALVVTNALWEEEMTVSSEYWKNTKYKEEQEDNHEEFCKEDDVCEFTLPIDLEDLDKIFGSEKIARTPTHAWLHETVPENLSLMINDDEYTINLKNTTGTTSGGGGGGGSSCDAPNQSTSLSCSKCQNNGVEVHENQITNLVVYRNEDTKEIDYFQYPSSYEKSQNLQVKVISVNPTKYFMRTRLYKENMLEDEFEYFYERTDKSNDTHTGPYCANTGNAAEFEQDNEGGAYGFDVFLYDSADVIVDDLIAIDDNTYESQLSDKFKEDQLEPIMRCRSEETFLQDEDGLSGGSIWTVMVVANGNECKVSVYRDSNPNTVNIALLLPQYFVITISEVLVSVTGLEFAYNQAPKTMKAVIQSFWLLTTCFGNIIDIFLVAAQMGDNQAQEYFYLAIIMLGTTSIFILLSIFYYEYVDPAIFDEAVDDESDDEKASINKSNRSSISKSSRKSRKSKKSIRMSEISMEEKKEDDEFECEF</sequence>
<evidence type="ECO:0000256" key="6">
    <source>
        <dbReference type="ARBA" id="ARBA00022989"/>
    </source>
</evidence>
<keyword evidence="12" id="KW-1185">Reference proteome</keyword>
<feature type="compositionally biased region" description="Basic residues" evidence="9">
    <location>
        <begin position="759"/>
        <end position="770"/>
    </location>
</feature>
<feature type="transmembrane region" description="Helical" evidence="10">
    <location>
        <begin position="704"/>
        <end position="725"/>
    </location>
</feature>
<feature type="transmembrane region" description="Helical" evidence="10">
    <location>
        <begin position="86"/>
        <end position="107"/>
    </location>
</feature>
<feature type="transmembrane region" description="Helical" evidence="10">
    <location>
        <begin position="674"/>
        <end position="692"/>
    </location>
</feature>
<evidence type="ECO:0000256" key="7">
    <source>
        <dbReference type="ARBA" id="ARBA00023136"/>
    </source>
</evidence>
<evidence type="ECO:0000256" key="2">
    <source>
        <dbReference type="ARBA" id="ARBA00005982"/>
    </source>
</evidence>
<proteinExistence type="inferred from homology"/>
<dbReference type="Pfam" id="PF00854">
    <property type="entry name" value="PTR2"/>
    <property type="match status" value="2"/>
</dbReference>
<dbReference type="InterPro" id="IPR000109">
    <property type="entry name" value="POT_fam"/>
</dbReference>
<keyword evidence="4" id="KW-0769">Symport</keyword>
<organism evidence="11 12">
    <name type="scientific">Oikopleura dioica</name>
    <name type="common">Tunicate</name>
    <dbReference type="NCBI Taxonomy" id="34765"/>
    <lineage>
        <taxon>Eukaryota</taxon>
        <taxon>Metazoa</taxon>
        <taxon>Chordata</taxon>
        <taxon>Tunicata</taxon>
        <taxon>Appendicularia</taxon>
        <taxon>Copelata</taxon>
        <taxon>Oikopleuridae</taxon>
        <taxon>Oikopleura</taxon>
    </lineage>
</organism>
<dbReference type="SUPFAM" id="SSF103473">
    <property type="entry name" value="MFS general substrate transporter"/>
    <property type="match status" value="1"/>
</dbReference>
<accession>A0ABN7SM42</accession>
<keyword evidence="5" id="KW-0653">Protein transport</keyword>
<evidence type="ECO:0000256" key="1">
    <source>
        <dbReference type="ARBA" id="ARBA00004141"/>
    </source>
</evidence>
<evidence type="ECO:0000256" key="8">
    <source>
        <dbReference type="RuleBase" id="RU003755"/>
    </source>
</evidence>
<keyword evidence="8" id="KW-0813">Transport</keyword>
<evidence type="ECO:0000313" key="12">
    <source>
        <dbReference type="Proteomes" id="UP001158576"/>
    </source>
</evidence>
<feature type="transmembrane region" description="Helical" evidence="10">
    <location>
        <begin position="113"/>
        <end position="135"/>
    </location>
</feature>
<feature type="transmembrane region" description="Helical" evidence="10">
    <location>
        <begin position="280"/>
        <end position="301"/>
    </location>
</feature>
<feature type="compositionally biased region" description="Acidic residues" evidence="9">
    <location>
        <begin position="781"/>
        <end position="790"/>
    </location>
</feature>
<protein>
    <submittedName>
        <fullName evidence="11">Oidioi.mRNA.OKI2018_I69.chr1.g1174.t1.cds</fullName>
    </submittedName>
</protein>
<dbReference type="InterPro" id="IPR036259">
    <property type="entry name" value="MFS_trans_sf"/>
</dbReference>
<feature type="transmembrane region" description="Helical" evidence="10">
    <location>
        <begin position="198"/>
        <end position="216"/>
    </location>
</feature>
<keyword evidence="6 10" id="KW-1133">Transmembrane helix</keyword>
<evidence type="ECO:0000256" key="3">
    <source>
        <dbReference type="ARBA" id="ARBA00022692"/>
    </source>
</evidence>
<comment type="subcellular location">
    <subcellularLocation>
        <location evidence="1 8">Membrane</location>
        <topology evidence="1 8">Multi-pass membrane protein</topology>
    </subcellularLocation>
</comment>
<dbReference type="EMBL" id="OU015566">
    <property type="protein sequence ID" value="CAG5104275.1"/>
    <property type="molecule type" value="Genomic_DNA"/>
</dbReference>
<dbReference type="InterPro" id="IPR018456">
    <property type="entry name" value="PTR2_symporter_CS"/>
</dbReference>
<feature type="compositionally biased region" description="Low complexity" evidence="9">
    <location>
        <begin position="748"/>
        <end position="758"/>
    </location>
</feature>
<dbReference type="Gene3D" id="1.20.1250.20">
    <property type="entry name" value="MFS general substrate transporter like domains"/>
    <property type="match status" value="2"/>
</dbReference>
<dbReference type="PROSITE" id="PS01023">
    <property type="entry name" value="PTR2_2"/>
    <property type="match status" value="1"/>
</dbReference>
<keyword evidence="7 10" id="KW-0472">Membrane</keyword>
<evidence type="ECO:0000256" key="9">
    <source>
        <dbReference type="SAM" id="MobiDB-lite"/>
    </source>
</evidence>
<evidence type="ECO:0000256" key="4">
    <source>
        <dbReference type="ARBA" id="ARBA00022847"/>
    </source>
</evidence>
<keyword evidence="3 8" id="KW-0812">Transmembrane</keyword>